<dbReference type="PANTHER" id="PTHR47229">
    <property type="entry name" value="TRANSMEMBRANE PROTEIN 141"/>
    <property type="match status" value="1"/>
</dbReference>
<gene>
    <name evidence="3" type="ORF">BEMITA_LOCUS1199</name>
</gene>
<feature type="region of interest" description="Disordered" evidence="1">
    <location>
        <begin position="91"/>
        <end position="110"/>
    </location>
</feature>
<name>A0A9P0EW34_BEMTA</name>
<sequence>MALSRKEFIEKYKEDRPAAAHFAECISRAYMTGVAFFGIGAVSFHLAQLAFKERLPYSPQIRLALTLFFGTGVAYQVGAKGMKECQAAFMEEEGRKSPPTSGALEDLSDL</sequence>
<accession>A0A9P0EW34</accession>
<dbReference type="InterPro" id="IPR038259">
    <property type="entry name" value="Tmem141_sf"/>
</dbReference>
<evidence type="ECO:0000313" key="4">
    <source>
        <dbReference type="Proteomes" id="UP001152759"/>
    </source>
</evidence>
<dbReference type="AlphaFoldDB" id="A0A9P0EW34"/>
<proteinExistence type="predicted"/>
<dbReference type="Proteomes" id="UP001152759">
    <property type="component" value="Chromosome 1"/>
</dbReference>
<feature type="transmembrane region" description="Helical" evidence="2">
    <location>
        <begin position="57"/>
        <end position="75"/>
    </location>
</feature>
<dbReference type="InterPro" id="IPR026788">
    <property type="entry name" value="Tmem141"/>
</dbReference>
<evidence type="ECO:0000256" key="2">
    <source>
        <dbReference type="SAM" id="Phobius"/>
    </source>
</evidence>
<keyword evidence="2" id="KW-0472">Membrane</keyword>
<keyword evidence="2" id="KW-0812">Transmembrane</keyword>
<dbReference type="KEGG" id="btab:109038827"/>
<dbReference type="PANTHER" id="PTHR47229:SF1">
    <property type="entry name" value="TRANSMEMBRANE PROTEIN 141"/>
    <property type="match status" value="1"/>
</dbReference>
<dbReference type="Pfam" id="PF15110">
    <property type="entry name" value="TMEM141"/>
    <property type="match status" value="1"/>
</dbReference>
<protein>
    <submittedName>
        <fullName evidence="3">Uncharacterized protein</fullName>
    </submittedName>
</protein>
<feature type="transmembrane region" description="Helical" evidence="2">
    <location>
        <begin position="29"/>
        <end position="51"/>
    </location>
</feature>
<dbReference type="EMBL" id="OU963862">
    <property type="protein sequence ID" value="CAH0381563.1"/>
    <property type="molecule type" value="Genomic_DNA"/>
</dbReference>
<reference evidence="3" key="1">
    <citation type="submission" date="2021-12" db="EMBL/GenBank/DDBJ databases">
        <authorList>
            <person name="King R."/>
        </authorList>
    </citation>
    <scope>NUCLEOTIDE SEQUENCE</scope>
</reference>
<evidence type="ECO:0000313" key="3">
    <source>
        <dbReference type="EMBL" id="CAH0381563.1"/>
    </source>
</evidence>
<keyword evidence="4" id="KW-1185">Reference proteome</keyword>
<dbReference type="Gene3D" id="1.10.3350.20">
    <property type="entry name" value="Tmem141 protein family"/>
    <property type="match status" value="1"/>
</dbReference>
<evidence type="ECO:0000256" key="1">
    <source>
        <dbReference type="SAM" id="MobiDB-lite"/>
    </source>
</evidence>
<keyword evidence="2" id="KW-1133">Transmembrane helix</keyword>
<organism evidence="3 4">
    <name type="scientific">Bemisia tabaci</name>
    <name type="common">Sweetpotato whitefly</name>
    <name type="synonym">Aleurodes tabaci</name>
    <dbReference type="NCBI Taxonomy" id="7038"/>
    <lineage>
        <taxon>Eukaryota</taxon>
        <taxon>Metazoa</taxon>
        <taxon>Ecdysozoa</taxon>
        <taxon>Arthropoda</taxon>
        <taxon>Hexapoda</taxon>
        <taxon>Insecta</taxon>
        <taxon>Pterygota</taxon>
        <taxon>Neoptera</taxon>
        <taxon>Paraneoptera</taxon>
        <taxon>Hemiptera</taxon>
        <taxon>Sternorrhyncha</taxon>
        <taxon>Aleyrodoidea</taxon>
        <taxon>Aleyrodidae</taxon>
        <taxon>Aleyrodinae</taxon>
        <taxon>Bemisia</taxon>
    </lineage>
</organism>